<dbReference type="GO" id="GO:0050313">
    <property type="term" value="F:sulfur dioxygenase activity"/>
    <property type="evidence" value="ECO:0007669"/>
    <property type="project" value="TreeGrafter"/>
</dbReference>
<dbReference type="Proteomes" id="UP001274830">
    <property type="component" value="Unassembled WGS sequence"/>
</dbReference>
<name>A0AAE0TMF5_9PEZI</name>
<dbReference type="GO" id="GO:0070813">
    <property type="term" value="P:hydrogen sulfide metabolic process"/>
    <property type="evidence" value="ECO:0007669"/>
    <property type="project" value="TreeGrafter"/>
</dbReference>
<keyword evidence="2" id="KW-1185">Reference proteome</keyword>
<comment type="caution">
    <text evidence="1">The sequence shown here is derived from an EMBL/GenBank/DDBJ whole genome shotgun (WGS) entry which is preliminary data.</text>
</comment>
<dbReference type="InterPro" id="IPR051682">
    <property type="entry name" value="Mito_Persulfide_Diox"/>
</dbReference>
<accession>A0AAE0TMF5</accession>
<dbReference type="SUPFAM" id="SSF56281">
    <property type="entry name" value="Metallo-hydrolase/oxidoreductase"/>
    <property type="match status" value="1"/>
</dbReference>
<dbReference type="EMBL" id="JAUTXT010000071">
    <property type="protein sequence ID" value="KAK3669808.1"/>
    <property type="molecule type" value="Genomic_DNA"/>
</dbReference>
<dbReference type="PANTHER" id="PTHR43084">
    <property type="entry name" value="PERSULFIDE DIOXYGENASE ETHE1"/>
    <property type="match status" value="1"/>
</dbReference>
<sequence length="228" mass="24765">MGKEDLPLSSADFSKNLVSKLDSIAGPSEPEVYGIFEPSTGRWQYIVACTVTKKALIIDPVLDKTKLGDGLGTLGADNVMAVVLQNGYLVERIVETHIHPDQPSAAWYLRTQLRDAGQDPRISIGKSAASIRRLMERKYIMREPGFTGAFDGEYNDGDCLWVGDLRVLCLKLPGHSVEQVRFLIGGNVFAGGAIPNIDYSGPPSARHLPSADSAASSACRLLTMPRDY</sequence>
<organism evidence="1 2">
    <name type="scientific">Recurvomyces mirabilis</name>
    <dbReference type="NCBI Taxonomy" id="574656"/>
    <lineage>
        <taxon>Eukaryota</taxon>
        <taxon>Fungi</taxon>
        <taxon>Dikarya</taxon>
        <taxon>Ascomycota</taxon>
        <taxon>Pezizomycotina</taxon>
        <taxon>Dothideomycetes</taxon>
        <taxon>Dothideomycetidae</taxon>
        <taxon>Mycosphaerellales</taxon>
        <taxon>Teratosphaeriaceae</taxon>
        <taxon>Recurvomyces</taxon>
    </lineage>
</organism>
<dbReference type="Gene3D" id="3.60.15.10">
    <property type="entry name" value="Ribonuclease Z/Hydroxyacylglutathione hydrolase-like"/>
    <property type="match status" value="1"/>
</dbReference>
<dbReference type="GO" id="GO:0006749">
    <property type="term" value="P:glutathione metabolic process"/>
    <property type="evidence" value="ECO:0007669"/>
    <property type="project" value="TreeGrafter"/>
</dbReference>
<dbReference type="AlphaFoldDB" id="A0AAE0TMF5"/>
<dbReference type="InterPro" id="IPR036866">
    <property type="entry name" value="RibonucZ/Hydroxyglut_hydro"/>
</dbReference>
<evidence type="ECO:0008006" key="3">
    <source>
        <dbReference type="Google" id="ProtNLM"/>
    </source>
</evidence>
<gene>
    <name evidence="1" type="ORF">LTR78_010325</name>
</gene>
<dbReference type="PANTHER" id="PTHR43084:SF1">
    <property type="entry name" value="PERSULFIDE DIOXYGENASE ETHE1, MITOCHONDRIAL"/>
    <property type="match status" value="1"/>
</dbReference>
<evidence type="ECO:0000313" key="1">
    <source>
        <dbReference type="EMBL" id="KAK3669808.1"/>
    </source>
</evidence>
<proteinExistence type="predicted"/>
<reference evidence="1" key="1">
    <citation type="submission" date="2023-07" db="EMBL/GenBank/DDBJ databases">
        <title>Black Yeasts Isolated from many extreme environments.</title>
        <authorList>
            <person name="Coleine C."/>
            <person name="Stajich J.E."/>
            <person name="Selbmann L."/>
        </authorList>
    </citation>
    <scope>NUCLEOTIDE SEQUENCE</scope>
    <source>
        <strain evidence="1">CCFEE 5485</strain>
    </source>
</reference>
<evidence type="ECO:0000313" key="2">
    <source>
        <dbReference type="Proteomes" id="UP001274830"/>
    </source>
</evidence>
<protein>
    <recommendedName>
        <fullName evidence="3">Metallo-beta-lactamase domain-containing protein</fullName>
    </recommendedName>
</protein>